<evidence type="ECO:0000256" key="2">
    <source>
        <dbReference type="ARBA" id="ARBA00023002"/>
    </source>
</evidence>
<keyword evidence="6" id="KW-1185">Reference proteome</keyword>
<feature type="domain" description="Gfo/Idh/MocA-like oxidoreductase C-terminal" evidence="4">
    <location>
        <begin position="142"/>
        <end position="364"/>
    </location>
</feature>
<dbReference type="Proteomes" id="UP000039046">
    <property type="component" value="Unassembled WGS sequence"/>
</dbReference>
<keyword evidence="2" id="KW-0560">Oxidoreductase</keyword>
<dbReference type="GO" id="GO:0000166">
    <property type="term" value="F:nucleotide binding"/>
    <property type="evidence" value="ECO:0007669"/>
    <property type="project" value="InterPro"/>
</dbReference>
<name>A0A0A1T708_9HYPO</name>
<dbReference type="STRING" id="1531966.A0A0A1T708"/>
<dbReference type="AlphaFoldDB" id="A0A0A1T708"/>
<dbReference type="GO" id="GO:0016491">
    <property type="term" value="F:oxidoreductase activity"/>
    <property type="evidence" value="ECO:0007669"/>
    <property type="project" value="UniProtKB-KW"/>
</dbReference>
<dbReference type="Gene3D" id="3.30.360.10">
    <property type="entry name" value="Dihydrodipicolinate Reductase, domain 2"/>
    <property type="match status" value="1"/>
</dbReference>
<comment type="similarity">
    <text evidence="1">Belongs to the Gfo/Idh/MocA family.</text>
</comment>
<dbReference type="InterPro" id="IPR051317">
    <property type="entry name" value="Gfo/Idh/MocA_oxidoreduct"/>
</dbReference>
<evidence type="ECO:0000313" key="6">
    <source>
        <dbReference type="Proteomes" id="UP000039046"/>
    </source>
</evidence>
<gene>
    <name evidence="5" type="ORF">VHEMI08553</name>
</gene>
<reference evidence="5 6" key="1">
    <citation type="journal article" date="2015" name="Genome Announc.">
        <title>Draft Genome Sequence and Gene Annotation of the Entomopathogenic Fungus Verticillium hemipterigenum.</title>
        <authorList>
            <person name="Horn F."/>
            <person name="Habel A."/>
            <person name="Scharf D.H."/>
            <person name="Dworschak J."/>
            <person name="Brakhage A.A."/>
            <person name="Guthke R."/>
            <person name="Hertweck C."/>
            <person name="Linde J."/>
        </authorList>
    </citation>
    <scope>NUCLEOTIDE SEQUENCE [LARGE SCALE GENOMIC DNA]</scope>
</reference>
<dbReference type="PANTHER" id="PTHR43708:SF5">
    <property type="entry name" value="CONSERVED EXPRESSED OXIDOREDUCTASE (EUROFUNG)-RELATED"/>
    <property type="match status" value="1"/>
</dbReference>
<protein>
    <submittedName>
        <fullName evidence="5">Putative Oxidoreductase family protein</fullName>
    </submittedName>
</protein>
<dbReference type="InterPro" id="IPR004104">
    <property type="entry name" value="Gfo/Idh/MocA-like_OxRdtase_C"/>
</dbReference>
<dbReference type="PANTHER" id="PTHR43708">
    <property type="entry name" value="CONSERVED EXPRESSED OXIDOREDUCTASE (EUROFUNG)"/>
    <property type="match status" value="1"/>
</dbReference>
<dbReference type="OrthoDB" id="2129491at2759"/>
<dbReference type="Pfam" id="PF02894">
    <property type="entry name" value="GFO_IDH_MocA_C"/>
    <property type="match status" value="1"/>
</dbReference>
<dbReference type="Pfam" id="PF01408">
    <property type="entry name" value="GFO_IDH_MocA"/>
    <property type="match status" value="1"/>
</dbReference>
<dbReference type="Gene3D" id="3.40.50.720">
    <property type="entry name" value="NAD(P)-binding Rossmann-like Domain"/>
    <property type="match status" value="1"/>
</dbReference>
<evidence type="ECO:0000259" key="3">
    <source>
        <dbReference type="Pfam" id="PF01408"/>
    </source>
</evidence>
<feature type="domain" description="Gfo/Idh/MocA-like oxidoreductase N-terminal" evidence="3">
    <location>
        <begin position="10"/>
        <end position="128"/>
    </location>
</feature>
<proteinExistence type="inferred from homology"/>
<evidence type="ECO:0000313" key="5">
    <source>
        <dbReference type="EMBL" id="CEJ92926.1"/>
    </source>
</evidence>
<dbReference type="SUPFAM" id="SSF55347">
    <property type="entry name" value="Glyceraldehyde-3-phosphate dehydrogenase-like, C-terminal domain"/>
    <property type="match status" value="1"/>
</dbReference>
<evidence type="ECO:0000256" key="1">
    <source>
        <dbReference type="ARBA" id="ARBA00010928"/>
    </source>
</evidence>
<dbReference type="HOGENOM" id="CLU_023194_19_2_1"/>
<dbReference type="InterPro" id="IPR036291">
    <property type="entry name" value="NAD(P)-bd_dom_sf"/>
</dbReference>
<dbReference type="EMBL" id="CDHN01000005">
    <property type="protein sequence ID" value="CEJ92926.1"/>
    <property type="molecule type" value="Genomic_DNA"/>
</dbReference>
<accession>A0A0A1T708</accession>
<dbReference type="InterPro" id="IPR000683">
    <property type="entry name" value="Gfo/Idh/MocA-like_OxRdtase_N"/>
</dbReference>
<dbReference type="SUPFAM" id="SSF51735">
    <property type="entry name" value="NAD(P)-binding Rossmann-fold domains"/>
    <property type="match status" value="1"/>
</dbReference>
<organism evidence="5 6">
    <name type="scientific">[Torrubiella] hemipterigena</name>
    <dbReference type="NCBI Taxonomy" id="1531966"/>
    <lineage>
        <taxon>Eukaryota</taxon>
        <taxon>Fungi</taxon>
        <taxon>Dikarya</taxon>
        <taxon>Ascomycota</taxon>
        <taxon>Pezizomycotina</taxon>
        <taxon>Sordariomycetes</taxon>
        <taxon>Hypocreomycetidae</taxon>
        <taxon>Hypocreales</taxon>
        <taxon>Clavicipitaceae</taxon>
        <taxon>Clavicipitaceae incertae sedis</taxon>
        <taxon>'Torrubiella' clade</taxon>
    </lineage>
</organism>
<evidence type="ECO:0000259" key="4">
    <source>
        <dbReference type="Pfam" id="PF02894"/>
    </source>
</evidence>
<sequence>MAIAPGFKVFNVGVIGYGMSAKVFHIPFIATTPQFKLHAIVQRSPKEGNSAPADHPDVKHYTDAKDLLADSDIDVVVVTTPPNHHFELTKAILEAGKHVLTEKPFVPTSAEADKLIEIAKANNKLICVYQNRRWDSDFLLVKHLVSNDTLGRVFEFNTHFDRYKAGAATNWKGELGIDQGGSALFDLGTHLIDQAYVLFGMPQSVHGRLLSQRNGKFDFFNPEAINAELTYSDGKIVNVRISQQSVELIQPRFWVRGTKGSFHKVGLDPQEDQLKAGVSPTAEGFGKDPASNMRLAVVDAEGKAQEAQVPDLKPETYMTFYNAFGAAVASGKEEDVPVKASEARDVLCILEAVQESAKTGKDVTF</sequence>